<organism evidence="2 3">
    <name type="scientific">Dichanthelium oligosanthes</name>
    <dbReference type="NCBI Taxonomy" id="888268"/>
    <lineage>
        <taxon>Eukaryota</taxon>
        <taxon>Viridiplantae</taxon>
        <taxon>Streptophyta</taxon>
        <taxon>Embryophyta</taxon>
        <taxon>Tracheophyta</taxon>
        <taxon>Spermatophyta</taxon>
        <taxon>Magnoliopsida</taxon>
        <taxon>Liliopsida</taxon>
        <taxon>Poales</taxon>
        <taxon>Poaceae</taxon>
        <taxon>PACMAD clade</taxon>
        <taxon>Panicoideae</taxon>
        <taxon>Panicodae</taxon>
        <taxon>Paniceae</taxon>
        <taxon>Dichantheliinae</taxon>
        <taxon>Dichanthelium</taxon>
    </lineage>
</organism>
<dbReference type="AlphaFoldDB" id="A0A1E5W1Z2"/>
<keyword evidence="3" id="KW-1185">Reference proteome</keyword>
<dbReference type="Proteomes" id="UP000095767">
    <property type="component" value="Unassembled WGS sequence"/>
</dbReference>
<dbReference type="EMBL" id="LWDX02023594">
    <property type="protein sequence ID" value="OEL31365.1"/>
    <property type="molecule type" value="Genomic_DNA"/>
</dbReference>
<accession>A0A1E5W1Z2</accession>
<proteinExistence type="predicted"/>
<gene>
    <name evidence="2" type="ORF">BAE44_0007616</name>
</gene>
<feature type="compositionally biased region" description="Low complexity" evidence="1">
    <location>
        <begin position="37"/>
        <end position="54"/>
    </location>
</feature>
<feature type="region of interest" description="Disordered" evidence="1">
    <location>
        <begin position="1"/>
        <end position="62"/>
    </location>
</feature>
<sequence>MPDAPPVTRRRWRRASQAPARLESPRGPAARPSWPRSTPARTAASCPASAAWRRTPTSPSPT</sequence>
<evidence type="ECO:0000313" key="3">
    <source>
        <dbReference type="Proteomes" id="UP000095767"/>
    </source>
</evidence>
<evidence type="ECO:0000256" key="1">
    <source>
        <dbReference type="SAM" id="MobiDB-lite"/>
    </source>
</evidence>
<reference evidence="2 3" key="1">
    <citation type="submission" date="2016-09" db="EMBL/GenBank/DDBJ databases">
        <title>The draft genome of Dichanthelium oligosanthes: A C3 panicoid grass species.</title>
        <authorList>
            <person name="Studer A.J."/>
            <person name="Schnable J.C."/>
            <person name="Brutnell T.P."/>
        </authorList>
    </citation>
    <scope>NUCLEOTIDE SEQUENCE [LARGE SCALE GENOMIC DNA]</scope>
    <source>
        <strain evidence="3">cv. Kellogg 1175</strain>
        <tissue evidence="2">Leaf</tissue>
    </source>
</reference>
<name>A0A1E5W1Z2_9POAL</name>
<comment type="caution">
    <text evidence="2">The sequence shown here is derived from an EMBL/GenBank/DDBJ whole genome shotgun (WGS) entry which is preliminary data.</text>
</comment>
<evidence type="ECO:0000313" key="2">
    <source>
        <dbReference type="EMBL" id="OEL31365.1"/>
    </source>
</evidence>
<protein>
    <submittedName>
        <fullName evidence="2">Uncharacterized protein</fullName>
    </submittedName>
</protein>